<keyword evidence="5" id="KW-0433">Leucine-rich repeat</keyword>
<evidence type="ECO:0000256" key="2">
    <source>
        <dbReference type="ARBA" id="ARBA00005381"/>
    </source>
</evidence>
<dbReference type="SUPFAM" id="SSF81606">
    <property type="entry name" value="PP2C-like"/>
    <property type="match status" value="1"/>
</dbReference>
<dbReference type="Gene3D" id="3.60.40.10">
    <property type="entry name" value="PPM-type phosphatase domain"/>
    <property type="match status" value="1"/>
</dbReference>
<dbReference type="Proteomes" id="UP001362899">
    <property type="component" value="Unassembled WGS sequence"/>
</dbReference>
<feature type="compositionally biased region" description="Polar residues" evidence="13">
    <location>
        <begin position="1595"/>
        <end position="1611"/>
    </location>
</feature>
<dbReference type="InterPro" id="IPR000159">
    <property type="entry name" value="RA_dom"/>
</dbReference>
<dbReference type="InterPro" id="IPR050216">
    <property type="entry name" value="LRR_domain-containing"/>
</dbReference>
<evidence type="ECO:0000313" key="17">
    <source>
        <dbReference type="EMBL" id="GMM50383.1"/>
    </source>
</evidence>
<accession>A0AAV5RI10</accession>
<dbReference type="SMART" id="SM00364">
    <property type="entry name" value="LRR_BAC"/>
    <property type="match status" value="8"/>
</dbReference>
<evidence type="ECO:0000313" key="18">
    <source>
        <dbReference type="Proteomes" id="UP001362899"/>
    </source>
</evidence>
<feature type="compositionally biased region" description="Basic and acidic residues" evidence="13">
    <location>
        <begin position="167"/>
        <end position="198"/>
    </location>
</feature>
<dbReference type="Pfam" id="PF00211">
    <property type="entry name" value="Guanylate_cyc"/>
    <property type="match status" value="1"/>
</dbReference>
<dbReference type="EC" id="4.6.1.1" evidence="3"/>
<keyword evidence="8" id="KW-0460">Magnesium</keyword>
<dbReference type="InterPro" id="IPR001054">
    <property type="entry name" value="A/G_cyclase"/>
</dbReference>
<keyword evidence="7" id="KW-0677">Repeat</keyword>
<feature type="compositionally biased region" description="Basic and acidic residues" evidence="13">
    <location>
        <begin position="135"/>
        <end position="149"/>
    </location>
</feature>
<evidence type="ECO:0000259" key="15">
    <source>
        <dbReference type="PROSITE" id="PS50200"/>
    </source>
</evidence>
<evidence type="ECO:0000256" key="11">
    <source>
        <dbReference type="ARBA" id="ARBA00032597"/>
    </source>
</evidence>
<keyword evidence="6" id="KW-0479">Metal-binding</keyword>
<dbReference type="InterPro" id="IPR055071">
    <property type="entry name" value="RA_PHLPP-like"/>
</dbReference>
<dbReference type="Pfam" id="PF13516">
    <property type="entry name" value="LRR_6"/>
    <property type="match status" value="1"/>
</dbReference>
<evidence type="ECO:0000256" key="5">
    <source>
        <dbReference type="ARBA" id="ARBA00022614"/>
    </source>
</evidence>
<evidence type="ECO:0000256" key="9">
    <source>
        <dbReference type="ARBA" id="ARBA00022998"/>
    </source>
</evidence>
<feature type="compositionally biased region" description="Basic and acidic residues" evidence="13">
    <location>
        <begin position="80"/>
        <end position="96"/>
    </location>
</feature>
<feature type="compositionally biased region" description="Low complexity" evidence="13">
    <location>
        <begin position="22"/>
        <end position="43"/>
    </location>
</feature>
<dbReference type="SMART" id="SM00369">
    <property type="entry name" value="LRR_TYP"/>
    <property type="match status" value="10"/>
</dbReference>
<dbReference type="InterPro" id="IPR001611">
    <property type="entry name" value="Leu-rich_rpt"/>
</dbReference>
<dbReference type="PROSITE" id="PS51746">
    <property type="entry name" value="PPM_2"/>
    <property type="match status" value="1"/>
</dbReference>
<dbReference type="InterPro" id="IPR029787">
    <property type="entry name" value="Nucleotide_cyclase"/>
</dbReference>
<dbReference type="SMART" id="SM00044">
    <property type="entry name" value="CYCc"/>
    <property type="match status" value="1"/>
</dbReference>
<proteinExistence type="inferred from homology"/>
<dbReference type="Pfam" id="PF23010">
    <property type="entry name" value="RA_3"/>
    <property type="match status" value="1"/>
</dbReference>
<organism evidence="17 18">
    <name type="scientific">Starmerella bacillaris</name>
    <name type="common">Yeast</name>
    <name type="synonym">Candida zemplinina</name>
    <dbReference type="NCBI Taxonomy" id="1247836"/>
    <lineage>
        <taxon>Eukaryota</taxon>
        <taxon>Fungi</taxon>
        <taxon>Dikarya</taxon>
        <taxon>Ascomycota</taxon>
        <taxon>Saccharomycotina</taxon>
        <taxon>Dipodascomycetes</taxon>
        <taxon>Dipodascales</taxon>
        <taxon>Trichomonascaceae</taxon>
        <taxon>Starmerella</taxon>
    </lineage>
</organism>
<dbReference type="PROSITE" id="PS50125">
    <property type="entry name" value="GUANYLATE_CYCLASE_2"/>
    <property type="match status" value="1"/>
</dbReference>
<evidence type="ECO:0000256" key="10">
    <source>
        <dbReference type="ARBA" id="ARBA00023239"/>
    </source>
</evidence>
<dbReference type="PROSITE" id="PS50200">
    <property type="entry name" value="RA"/>
    <property type="match status" value="1"/>
</dbReference>
<evidence type="ECO:0000256" key="8">
    <source>
        <dbReference type="ARBA" id="ARBA00022842"/>
    </source>
</evidence>
<evidence type="ECO:0000256" key="13">
    <source>
        <dbReference type="SAM" id="MobiDB-lite"/>
    </source>
</evidence>
<feature type="compositionally biased region" description="Low complexity" evidence="13">
    <location>
        <begin position="1616"/>
        <end position="1636"/>
    </location>
</feature>
<feature type="region of interest" description="Disordered" evidence="13">
    <location>
        <begin position="1"/>
        <end position="50"/>
    </location>
</feature>
<evidence type="ECO:0000259" key="14">
    <source>
        <dbReference type="PROSITE" id="PS50125"/>
    </source>
</evidence>
<dbReference type="Pfam" id="PF13855">
    <property type="entry name" value="LRR_8"/>
    <property type="match status" value="3"/>
</dbReference>
<dbReference type="PANTHER" id="PTHR48051:SF1">
    <property type="entry name" value="RAS SUPPRESSOR PROTEIN 1"/>
    <property type="match status" value="1"/>
</dbReference>
<dbReference type="Pfam" id="PF00481">
    <property type="entry name" value="PP2C"/>
    <property type="match status" value="1"/>
</dbReference>
<dbReference type="Gene3D" id="3.30.70.1230">
    <property type="entry name" value="Nucleotide cyclase"/>
    <property type="match status" value="1"/>
</dbReference>
<dbReference type="InterPro" id="IPR036457">
    <property type="entry name" value="PPM-type-like_dom_sf"/>
</dbReference>
<evidence type="ECO:0000256" key="3">
    <source>
        <dbReference type="ARBA" id="ARBA00012201"/>
    </source>
</evidence>
<dbReference type="GO" id="GO:0006171">
    <property type="term" value="P:cAMP biosynthetic process"/>
    <property type="evidence" value="ECO:0007669"/>
    <property type="project" value="UniProtKB-KW"/>
</dbReference>
<comment type="caution">
    <text evidence="17">The sequence shown here is derived from an EMBL/GenBank/DDBJ whole genome shotgun (WGS) entry which is preliminary data.</text>
</comment>
<evidence type="ECO:0000256" key="6">
    <source>
        <dbReference type="ARBA" id="ARBA00022723"/>
    </source>
</evidence>
<protein>
    <recommendedName>
        <fullName evidence="4">Adenylate cyclase</fullName>
        <ecNumber evidence="3">4.6.1.1</ecNumber>
    </recommendedName>
    <alternativeName>
        <fullName evidence="11">ATP pyrophosphate-lyase</fullName>
    </alternativeName>
    <alternativeName>
        <fullName evidence="12">Adenylyl cyclase</fullName>
    </alternativeName>
</protein>
<dbReference type="GO" id="GO:0005737">
    <property type="term" value="C:cytoplasm"/>
    <property type="evidence" value="ECO:0007669"/>
    <property type="project" value="TreeGrafter"/>
</dbReference>
<feature type="domain" description="Ras-associating" evidence="15">
    <location>
        <begin position="288"/>
        <end position="374"/>
    </location>
</feature>
<dbReference type="GO" id="GO:0035556">
    <property type="term" value="P:intracellular signal transduction"/>
    <property type="evidence" value="ECO:0007669"/>
    <property type="project" value="InterPro"/>
</dbReference>
<dbReference type="Pfam" id="PF00560">
    <property type="entry name" value="LRR_1"/>
    <property type="match status" value="1"/>
</dbReference>
<comment type="similarity">
    <text evidence="2">Belongs to the adenylyl cyclase class-3 family.</text>
</comment>
<evidence type="ECO:0000256" key="7">
    <source>
        <dbReference type="ARBA" id="ARBA00022737"/>
    </source>
</evidence>
<dbReference type="SMART" id="SM00332">
    <property type="entry name" value="PP2Cc"/>
    <property type="match status" value="1"/>
</dbReference>
<dbReference type="Gene3D" id="3.80.10.10">
    <property type="entry name" value="Ribonuclease Inhibitor"/>
    <property type="match status" value="3"/>
</dbReference>
<gene>
    <name evidence="17" type="ORF">DASB73_013410</name>
</gene>
<feature type="compositionally biased region" description="Polar residues" evidence="13">
    <location>
        <begin position="255"/>
        <end position="272"/>
    </location>
</feature>
<feature type="region of interest" description="Disordered" evidence="13">
    <location>
        <begin position="1581"/>
        <end position="1638"/>
    </location>
</feature>
<dbReference type="PROSITE" id="PS51450">
    <property type="entry name" value="LRR"/>
    <property type="match status" value="3"/>
</dbReference>
<dbReference type="InterPro" id="IPR003591">
    <property type="entry name" value="Leu-rich_rpt_typical-subtyp"/>
</dbReference>
<evidence type="ECO:0000256" key="12">
    <source>
        <dbReference type="ARBA" id="ARBA00032637"/>
    </source>
</evidence>
<feature type="domain" description="Guanylate cyclase" evidence="14">
    <location>
        <begin position="1298"/>
        <end position="1434"/>
    </location>
</feature>
<evidence type="ECO:0000256" key="4">
    <source>
        <dbReference type="ARBA" id="ARBA00021420"/>
    </source>
</evidence>
<dbReference type="GO" id="GO:0004016">
    <property type="term" value="F:adenylate cyclase activity"/>
    <property type="evidence" value="ECO:0007669"/>
    <property type="project" value="UniProtKB-EC"/>
</dbReference>
<dbReference type="PANTHER" id="PTHR48051">
    <property type="match status" value="1"/>
</dbReference>
<dbReference type="InterPro" id="IPR032675">
    <property type="entry name" value="LRR_dom_sf"/>
</dbReference>
<feature type="compositionally biased region" description="Polar residues" evidence="13">
    <location>
        <begin position="151"/>
        <end position="166"/>
    </location>
</feature>
<dbReference type="GO" id="GO:0046872">
    <property type="term" value="F:metal ion binding"/>
    <property type="evidence" value="ECO:0007669"/>
    <property type="project" value="UniProtKB-KW"/>
</dbReference>
<name>A0AAV5RI10_STABA</name>
<dbReference type="InterPro" id="IPR001932">
    <property type="entry name" value="PPM-type_phosphatase-like_dom"/>
</dbReference>
<comment type="catalytic activity">
    <reaction evidence="1">
        <text>ATP = 3',5'-cyclic AMP + diphosphate</text>
        <dbReference type="Rhea" id="RHEA:15389"/>
        <dbReference type="ChEBI" id="CHEBI:30616"/>
        <dbReference type="ChEBI" id="CHEBI:33019"/>
        <dbReference type="ChEBI" id="CHEBI:58165"/>
        <dbReference type="EC" id="4.6.1.1"/>
    </reaction>
</comment>
<dbReference type="SUPFAM" id="SSF52058">
    <property type="entry name" value="L domain-like"/>
    <property type="match status" value="2"/>
</dbReference>
<feature type="domain" description="PPM-type phosphatase" evidence="16">
    <location>
        <begin position="974"/>
        <end position="1250"/>
    </location>
</feature>
<feature type="region of interest" description="Disordered" evidence="13">
    <location>
        <begin position="233"/>
        <end position="273"/>
    </location>
</feature>
<reference evidence="17 18" key="1">
    <citation type="journal article" date="2023" name="Elife">
        <title>Identification of key yeast species and microbe-microbe interactions impacting larval growth of Drosophila in the wild.</title>
        <authorList>
            <person name="Mure A."/>
            <person name="Sugiura Y."/>
            <person name="Maeda R."/>
            <person name="Honda K."/>
            <person name="Sakurai N."/>
            <person name="Takahashi Y."/>
            <person name="Watada M."/>
            <person name="Katoh T."/>
            <person name="Gotoh A."/>
            <person name="Gotoh Y."/>
            <person name="Taniguchi I."/>
            <person name="Nakamura K."/>
            <person name="Hayashi T."/>
            <person name="Katayama T."/>
            <person name="Uemura T."/>
            <person name="Hattori Y."/>
        </authorList>
    </citation>
    <scope>NUCLEOTIDE SEQUENCE [LARGE SCALE GENOMIC DNA]</scope>
    <source>
        <strain evidence="17 18">SB-73</strain>
    </source>
</reference>
<evidence type="ECO:0000259" key="16">
    <source>
        <dbReference type="PROSITE" id="PS51746"/>
    </source>
</evidence>
<keyword evidence="9" id="KW-0115">cAMP biosynthesis</keyword>
<dbReference type="EMBL" id="BTGC01000003">
    <property type="protein sequence ID" value="GMM50383.1"/>
    <property type="molecule type" value="Genomic_DNA"/>
</dbReference>
<evidence type="ECO:0000256" key="1">
    <source>
        <dbReference type="ARBA" id="ARBA00001593"/>
    </source>
</evidence>
<feature type="region of interest" description="Disordered" evidence="13">
    <location>
        <begin position="74"/>
        <end position="202"/>
    </location>
</feature>
<dbReference type="SUPFAM" id="SSF55073">
    <property type="entry name" value="Nucleotide cyclase"/>
    <property type="match status" value="1"/>
</dbReference>
<keyword evidence="18" id="KW-1185">Reference proteome</keyword>
<sequence>MPSDLNPRYRNGLTDGSGRGLSATSINSNHSSSSNMSTMSANSGVSATSATSLNETQFPQIEVDHLIPRFVEPHTISANGEHKTRGYRSHSHDRGRSMHHNSSCGDKLPHRKSRSRPRTQSQGPLHHILSNFKPFSRDSNSKELRKDLLEANTSRSAETSRENSFVNDHRRPLLRSERSEKSEKSDNRDKFDRSDKSDSSIASSTMRILPALSNLVPGYHFLNDPVHFSIDPFRPNSNNSGSGSGSGSERRRSSQLSMDGSIVESTNETSTESLRHVDLPAGINKHEKLCFLRVYRADGTFGTMACPMNVTSEQLVALATRKFFIDNSSGCRLVALYPNRVQVLDFDTKPVLLIHNLLVMAGYEPSFALLNQICRGDTTFLCRIVLAHENEPLRVPEVLGNVQCLDVSNTDILDAPSKYCPDPDGVITMNVSYSAFRGTSAHFKNLKRLRLRGVFLYMSVVPATLASQMAKLCSNLTELDISGNGLKYIGRINRDTMPNLRQLDIRGNQVTELPSSLEDFPFLRVLLCGTNCLTEYSCWNPSLEEIDISYNQINRIDLSIEQARAMTDLLVLQLSANDLRELPESFKSFPSLVELDVRHNAIYDPKAAMVPSLTKLIASHNYPVSLKLNKKEINQDSQDLQDPDIKDIMPSIKSLDLKNTIMPYSSEFLFKLAPRLRVLDLRNNNLTKVPVSIAKLRMLEELYIASNSLIDLPVEIFALPELRVLDVHGNKLRTLPGYIWLAPKLGTLNIASNQISQLPAHPSGINASRYARAPIKSLITCDNHLNEECFAEIVHLRTLIVLDLSYNYITEIPGDVFSQLPNLEEVYLSGNALNTLPNDDFDNASQLRVLHLAANNLHALPPELSKASKLEVLDVSANKLRYNVSNWPFDWNWRWNTELRYLNLSYNKRLEIRRSPHLVNVDGIEKPVDLADFCVLPKLHSLGLTDVTLTTNSVPFQTENCRVRTFGSDLGKYKVGIADTLGYRPLAINDMVFERFRNEPDETLIALFDGHDEEPGQGNKISQIAQQSFASILKTELQAANGNIPQALRRSFLALHREVGNAALLSPTEIMHSALGHRCTTAKKLTPRDWQAGTGATVLYICKTRLYIASVGGARVILSRSDGSNVVLSKPLPPVGKELDRIRSSGGIVNPRTSLINFSSKYPRMIGCYTSGTVFNAVPSIFEYDIKETLDVSDNILIGSGSIWSYLGHDTASAIIRSECQDPMLAAIKLRNYAMAYGLRDRAMAIVIGHGGTHSNGSSVSEGADDDSGFKKRRYYAPVDSTLAHLGSEVSPPSGEVTMVFTDIRNSTQLWETYPALMREAIKTHNSLMRRSIRLMEGYEVKTEGDAFIISFHSPTKALLWCLTVQQHLLTAEWPPGLLDVDECAPVYDGTNLIFRGLSVRMGIHCGRPVAEPDPVTRRMDYFGPMVNRTARISGIALGGQISVSEDFLTTLNRDLHAHKAVQAGESPATAYYWVSPPAAEALERSGAVLDHTEYTIDELGELKLRGIENAEHIYNFYPKSLDGRRKWYAEQETSYVESEEERIDIQQNMQPSTSGSASAAAATLGLPSVQSLINVPLMNSNSSKSSSSLHNKRPQFSQYPVHPPSQSSLFTRGHSVSTAFSSTPTSPVSSTPMTPIQKPCDDIALVSRLDDYRLQKAQHPIQNLAQRLEALCVSLSTGESATEYLKMIQRVEPVADPVEESYSIWTTRVENAVARIEALYYHR</sequence>
<dbReference type="CDD" id="cd07302">
    <property type="entry name" value="CHD"/>
    <property type="match status" value="1"/>
</dbReference>
<keyword evidence="10" id="KW-0456">Lyase</keyword>